<evidence type="ECO:0000256" key="4">
    <source>
        <dbReference type="ARBA" id="ARBA00022884"/>
    </source>
</evidence>
<evidence type="ECO:0000256" key="5">
    <source>
        <dbReference type="HAMAP-Rule" id="MF_03045"/>
    </source>
</evidence>
<feature type="compositionally biased region" description="Basic and acidic residues" evidence="6">
    <location>
        <begin position="51"/>
        <end position="63"/>
    </location>
</feature>
<evidence type="ECO:0000313" key="9">
    <source>
        <dbReference type="Proteomes" id="UP001054252"/>
    </source>
</evidence>
<evidence type="ECO:0000256" key="2">
    <source>
        <dbReference type="ARBA" id="ARBA00022723"/>
    </source>
</evidence>
<feature type="compositionally biased region" description="Polar residues" evidence="6">
    <location>
        <begin position="1"/>
        <end position="10"/>
    </location>
</feature>
<evidence type="ECO:0000259" key="7">
    <source>
        <dbReference type="SMART" id="SM00955"/>
    </source>
</evidence>
<dbReference type="Gene3D" id="2.40.50.690">
    <property type="match status" value="1"/>
</dbReference>
<evidence type="ECO:0000256" key="6">
    <source>
        <dbReference type="SAM" id="MobiDB-lite"/>
    </source>
</evidence>
<keyword evidence="1 5" id="KW-0963">Cytoplasm</keyword>
<dbReference type="Pfam" id="PF00773">
    <property type="entry name" value="RNB"/>
    <property type="match status" value="1"/>
</dbReference>
<dbReference type="InterPro" id="IPR001900">
    <property type="entry name" value="RNase_II/R"/>
</dbReference>
<evidence type="ECO:0000313" key="8">
    <source>
        <dbReference type="EMBL" id="GKV37650.1"/>
    </source>
</evidence>
<dbReference type="EMBL" id="BPVZ01000124">
    <property type="protein sequence ID" value="GKV37650.1"/>
    <property type="molecule type" value="Genomic_DNA"/>
</dbReference>
<keyword evidence="3 5" id="KW-0460">Magnesium</keyword>
<dbReference type="PANTHER" id="PTHR23355:SF9">
    <property type="entry name" value="DIS3-LIKE EXONUCLEASE 2"/>
    <property type="match status" value="1"/>
</dbReference>
<comment type="similarity">
    <text evidence="5">Belongs to the RNR ribonuclease family. DIS3L2 subfamily.</text>
</comment>
<dbReference type="EC" id="3.1.13.-" evidence="5"/>
<sequence length="1083" mass="120090">MRSVVKQSASVERVEDADKEKKKKRRSNRRSKHNSAAASVLVNETPVEASEDLKSGIERKSSRADMSYDPPKQKGLEKRIPNEERLAKPFNSMPIMHFNEGAQLGDGRSGQDQHLVTDDGVFSKSCPDPIALESSSGTCTHSLFHSQRNNASTQSKLFAPHWPIEAVTDALEKGEAFKALFRVNAYNQLEAYCKIDGVPTDILINGIAAQNRAVEGDTVVIKVNAFPLWTKMKGSTGSGLSNHSAQGEDSLPPEVNESVASSNKGKSKMHADCENDEDKIEAAGSAAYNYVNGHQPSTSDSSCESSSVRQNEGADAVARLAAMVSSSPAKRPTGIVLAIVEKSTRRDAIVGFLNVKQWFSYKKDAKNKSCLSFSDLEYIHLTPTDPKVPKMVVLARDLPECIKKRFESGDAAVETELVAAQIDDWSEESPFPQACVLHTFGKAGELGPHISAIMHENSIICADFSPESLSCLPQIPWELPQEEFLRRKDLRNLCVFTIDPSTATDLDDALSVERLPAGTFRVGVHIADVSYFVLPETALDVEAQVRSTSIYMSRGKLPMLPPLLSENFGSLNPGVDRLAFSIFWELKSSGDVVDRWVARTVIRSCCKLSYKHAQDIIDGQDFHSPGGFPKLHGHFELLDVIKSVKCLHEISKTLKKRRFEGGALQLDGFKVDFLFDEYGVPYDSVINEQTDSNFLVEEFMLLANTTAAEVISRAFPGSALLRRHPEPNMRKLRELEAFCQINDLELDTSSSGQFHRSLEKLRERLKNDSMLFDILILYALKPMQPATYFCSGELKDNVDDWGHYALAVPLYTHFTSPLHRYPDIIVHRTIAAVIDAEELYLKHIIRSVKAEHLDEVSQGCFTGICFDKDAAESQQGREALSTAALKHRIPCTEVLAGVAAHCNDRKLAARQVKDACDKLYTWFLLKKKEILLSEARVLGLGPKFMSIYVHKLAIERRIYYEDIEGLTVEWLESTSTLVLGLSTHRRIKRISKALESVAWIVNPYDLSAESDIETMCGRCVRCMGDGEGAPQDLVPNTRTAIDPGTFPLTVSLLSTIPVALNAVGGDDGPLDIRARLYMSSYLR</sequence>
<dbReference type="InterPro" id="IPR012340">
    <property type="entry name" value="NA-bd_OB-fold"/>
</dbReference>
<dbReference type="InterPro" id="IPR041505">
    <property type="entry name" value="Dis3_CSD2"/>
</dbReference>
<dbReference type="GO" id="GO:0046872">
    <property type="term" value="F:metal ion binding"/>
    <property type="evidence" value="ECO:0007669"/>
    <property type="project" value="UniProtKB-KW"/>
</dbReference>
<dbReference type="GO" id="GO:0000956">
    <property type="term" value="P:nuclear-transcribed mRNA catabolic process"/>
    <property type="evidence" value="ECO:0007669"/>
    <property type="project" value="UniProtKB-UniRule"/>
</dbReference>
<dbReference type="SMART" id="SM00955">
    <property type="entry name" value="RNB"/>
    <property type="match status" value="1"/>
</dbReference>
<proteinExistence type="inferred from homology"/>
<comment type="subcellular location">
    <subcellularLocation>
        <location evidence="5">Cytoplasm</location>
    </subcellularLocation>
    <subcellularLocation>
        <location evidence="5">Cytoplasm</location>
        <location evidence="5">P-body</location>
    </subcellularLocation>
</comment>
<dbReference type="PANTHER" id="PTHR23355">
    <property type="entry name" value="RIBONUCLEASE"/>
    <property type="match status" value="1"/>
</dbReference>
<dbReference type="GO" id="GO:1990074">
    <property type="term" value="P:polyuridylation-dependent mRNA catabolic process"/>
    <property type="evidence" value="ECO:0007669"/>
    <property type="project" value="UniProtKB-UniRule"/>
</dbReference>
<feature type="compositionally biased region" description="Basic and acidic residues" evidence="6">
    <location>
        <begin position="71"/>
        <end position="82"/>
    </location>
</feature>
<comment type="cofactor">
    <cofactor evidence="5">
        <name>Mg(2+)</name>
        <dbReference type="ChEBI" id="CHEBI:18420"/>
    </cofactor>
    <cofactor evidence="5">
        <name>Mn(2+)</name>
        <dbReference type="ChEBI" id="CHEBI:29035"/>
    </cofactor>
</comment>
<comment type="caution">
    <text evidence="8">The sequence shown here is derived from an EMBL/GenBank/DDBJ whole genome shotgun (WGS) entry which is preliminary data.</text>
</comment>
<feature type="binding site" evidence="5">
    <location>
        <position position="508"/>
    </location>
    <ligand>
        <name>Mg(2+)</name>
        <dbReference type="ChEBI" id="CHEBI:18420"/>
    </ligand>
</feature>
<evidence type="ECO:0000256" key="3">
    <source>
        <dbReference type="ARBA" id="ARBA00022842"/>
    </source>
</evidence>
<keyword evidence="5" id="KW-0464">Manganese</keyword>
<dbReference type="FunFam" id="2.40.50.690:FF:000007">
    <property type="entry name" value="DIS3-like exonuclease 2"/>
    <property type="match status" value="1"/>
</dbReference>
<keyword evidence="5" id="KW-0540">Nuclease</keyword>
<gene>
    <name evidence="8" type="ORF">SLEP1_g45650</name>
</gene>
<comment type="function">
    <text evidence="5">3'-5'-exoribonuclease that specifically recognizes RNAs polyuridylated at their 3' end and mediates their degradation. Component of an exosome-independent RNA degradation pathway that mediates degradation of cytoplasmic mRNAs that have been deadenylated and subsequently uridylated at their 3'.</text>
</comment>
<feature type="compositionally biased region" description="Polar residues" evidence="6">
    <location>
        <begin position="237"/>
        <end position="247"/>
    </location>
</feature>
<keyword evidence="9" id="KW-1185">Reference proteome</keyword>
<dbReference type="SUPFAM" id="SSF50249">
    <property type="entry name" value="Nucleic acid-binding proteins"/>
    <property type="match status" value="3"/>
</dbReference>
<dbReference type="Pfam" id="PF17849">
    <property type="entry name" value="OB_Dis3"/>
    <property type="match status" value="1"/>
</dbReference>
<dbReference type="Proteomes" id="UP001054252">
    <property type="component" value="Unassembled WGS sequence"/>
</dbReference>
<feature type="binding site" evidence="5">
    <location>
        <position position="499"/>
    </location>
    <ligand>
        <name>Mg(2+)</name>
        <dbReference type="ChEBI" id="CHEBI:18420"/>
    </ligand>
</feature>
<feature type="region of interest" description="Disordered" evidence="6">
    <location>
        <begin position="237"/>
        <end position="274"/>
    </location>
</feature>
<feature type="compositionally biased region" description="Basic residues" evidence="6">
    <location>
        <begin position="21"/>
        <end position="33"/>
    </location>
</feature>
<dbReference type="AlphaFoldDB" id="A0AAV5LKK0"/>
<organism evidence="8 9">
    <name type="scientific">Rubroshorea leprosula</name>
    <dbReference type="NCBI Taxonomy" id="152421"/>
    <lineage>
        <taxon>Eukaryota</taxon>
        <taxon>Viridiplantae</taxon>
        <taxon>Streptophyta</taxon>
        <taxon>Embryophyta</taxon>
        <taxon>Tracheophyta</taxon>
        <taxon>Spermatophyta</taxon>
        <taxon>Magnoliopsida</taxon>
        <taxon>eudicotyledons</taxon>
        <taxon>Gunneridae</taxon>
        <taxon>Pentapetalae</taxon>
        <taxon>rosids</taxon>
        <taxon>malvids</taxon>
        <taxon>Malvales</taxon>
        <taxon>Dipterocarpaceae</taxon>
        <taxon>Rubroshorea</taxon>
    </lineage>
</organism>
<feature type="domain" description="RNB" evidence="7">
    <location>
        <begin position="487"/>
        <end position="836"/>
    </location>
</feature>
<keyword evidence="5" id="KW-0269">Exonuclease</keyword>
<dbReference type="GO" id="GO:0003723">
    <property type="term" value="F:RNA binding"/>
    <property type="evidence" value="ECO:0007669"/>
    <property type="project" value="UniProtKB-KW"/>
</dbReference>
<evidence type="ECO:0000256" key="1">
    <source>
        <dbReference type="ARBA" id="ARBA00022490"/>
    </source>
</evidence>
<dbReference type="InterPro" id="IPR050180">
    <property type="entry name" value="RNR_Ribonuclease"/>
</dbReference>
<dbReference type="GO" id="GO:0000932">
    <property type="term" value="C:P-body"/>
    <property type="evidence" value="ECO:0007669"/>
    <property type="project" value="UniProtKB-SubCell"/>
</dbReference>
<accession>A0AAV5LKK0</accession>
<feature type="site" description="Important for catalytic activity" evidence="5">
    <location>
        <position position="507"/>
    </location>
</feature>
<dbReference type="Gene3D" id="2.40.50.700">
    <property type="match status" value="1"/>
</dbReference>
<feature type="region of interest" description="Disordered" evidence="6">
    <location>
        <begin position="1"/>
        <end position="82"/>
    </location>
</feature>
<name>A0AAV5LKK0_9ROSI</name>
<keyword evidence="5" id="KW-0378">Hydrolase</keyword>
<dbReference type="InterPro" id="IPR028591">
    <property type="entry name" value="DIS3L2"/>
</dbReference>
<protein>
    <recommendedName>
        <fullName evidence="5">DIS3-like exonuclease 2</fullName>
        <ecNumber evidence="5">3.1.13.-</ecNumber>
    </recommendedName>
</protein>
<dbReference type="HAMAP" id="MF_03045">
    <property type="entry name" value="DIS3L2"/>
    <property type="match status" value="1"/>
</dbReference>
<dbReference type="GO" id="GO:0000175">
    <property type="term" value="F:3'-5'-RNA exonuclease activity"/>
    <property type="evidence" value="ECO:0007669"/>
    <property type="project" value="UniProtKB-UniRule"/>
</dbReference>
<keyword evidence="4 5" id="KW-0694">RNA-binding</keyword>
<keyword evidence="2 5" id="KW-0479">Metal-binding</keyword>
<reference evidence="8 9" key="1">
    <citation type="journal article" date="2021" name="Commun. Biol.">
        <title>The genome of Shorea leprosula (Dipterocarpaceae) highlights the ecological relevance of drought in aseasonal tropical rainforests.</title>
        <authorList>
            <person name="Ng K.K.S."/>
            <person name="Kobayashi M.J."/>
            <person name="Fawcett J.A."/>
            <person name="Hatakeyama M."/>
            <person name="Paape T."/>
            <person name="Ng C.H."/>
            <person name="Ang C.C."/>
            <person name="Tnah L.H."/>
            <person name="Lee C.T."/>
            <person name="Nishiyama T."/>
            <person name="Sese J."/>
            <person name="O'Brien M.J."/>
            <person name="Copetti D."/>
            <person name="Mohd Noor M.I."/>
            <person name="Ong R.C."/>
            <person name="Putra M."/>
            <person name="Sireger I.Z."/>
            <person name="Indrioko S."/>
            <person name="Kosugi Y."/>
            <person name="Izuno A."/>
            <person name="Isagi Y."/>
            <person name="Lee S.L."/>
            <person name="Shimizu K.K."/>
        </authorList>
    </citation>
    <scope>NUCLEOTIDE SEQUENCE [LARGE SCALE GENOMIC DNA]</scope>
    <source>
        <strain evidence="8">214</strain>
    </source>
</reference>